<dbReference type="CDD" id="cd02440">
    <property type="entry name" value="AdoMet_MTases"/>
    <property type="match status" value="1"/>
</dbReference>
<dbReference type="PANTHER" id="PTHR44307">
    <property type="entry name" value="PHOSPHOETHANOLAMINE METHYLTRANSFERASE"/>
    <property type="match status" value="1"/>
</dbReference>
<name>A0A6A6SQX7_9PLEO</name>
<evidence type="ECO:0000256" key="3">
    <source>
        <dbReference type="ARBA" id="ARBA00022603"/>
    </source>
</evidence>
<dbReference type="EC" id="2.1.1.103" evidence="5"/>
<comment type="pathway">
    <text evidence="2">Lipid metabolism.</text>
</comment>
<dbReference type="Pfam" id="PF13649">
    <property type="entry name" value="Methyltransf_25"/>
    <property type="match status" value="1"/>
</dbReference>
<dbReference type="InterPro" id="IPR041698">
    <property type="entry name" value="Methyltransf_25"/>
</dbReference>
<organism evidence="10 11">
    <name type="scientific">Lophiostoma macrostomum CBS 122681</name>
    <dbReference type="NCBI Taxonomy" id="1314788"/>
    <lineage>
        <taxon>Eukaryota</taxon>
        <taxon>Fungi</taxon>
        <taxon>Dikarya</taxon>
        <taxon>Ascomycota</taxon>
        <taxon>Pezizomycotina</taxon>
        <taxon>Dothideomycetes</taxon>
        <taxon>Pleosporomycetidae</taxon>
        <taxon>Pleosporales</taxon>
        <taxon>Lophiostomataceae</taxon>
        <taxon>Lophiostoma</taxon>
    </lineage>
</organism>
<protein>
    <recommendedName>
        <fullName evidence="5">phosphoethanolamine N-methyltransferase</fullName>
        <ecNumber evidence="5">2.1.1.103</ecNumber>
    </recommendedName>
</protein>
<evidence type="ECO:0000256" key="1">
    <source>
        <dbReference type="ARBA" id="ARBA00004969"/>
    </source>
</evidence>
<evidence type="ECO:0000256" key="6">
    <source>
        <dbReference type="ARBA" id="ARBA00047619"/>
    </source>
</evidence>
<dbReference type="GO" id="GO:0032259">
    <property type="term" value="P:methylation"/>
    <property type="evidence" value="ECO:0007669"/>
    <property type="project" value="UniProtKB-KW"/>
</dbReference>
<evidence type="ECO:0000259" key="9">
    <source>
        <dbReference type="Pfam" id="PF13649"/>
    </source>
</evidence>
<dbReference type="SUPFAM" id="SSF53335">
    <property type="entry name" value="S-adenosyl-L-methionine-dependent methyltransferases"/>
    <property type="match status" value="1"/>
</dbReference>
<dbReference type="EMBL" id="MU004512">
    <property type="protein sequence ID" value="KAF2648993.1"/>
    <property type="molecule type" value="Genomic_DNA"/>
</dbReference>
<evidence type="ECO:0000256" key="4">
    <source>
        <dbReference type="ARBA" id="ARBA00022679"/>
    </source>
</evidence>
<sequence length="224" mass="24716">MALNPAADFYDNLGIRYEQSFGHDAGLISFVQSGLDLLAPQSTVLELGCGTGKPISSMVVEAGHRLHGIDFSSVMIELSRRQVPQGDFELVNMLEFSPKTGPYDAAIAVFSLFHFSRGEMSTVASKFGEWVRPGGYLFIGTMVAEDFQTKADQFDADGQCARGIEHTFMGKRIGNLLYTREGWKNLLEANGFQVVKTEMVPFQAPPEAECDSEPHYYITARKVA</sequence>
<dbReference type="AlphaFoldDB" id="A0A6A6SQX7"/>
<proteinExistence type="predicted"/>
<dbReference type="OrthoDB" id="540004at2759"/>
<dbReference type="GO" id="GO:0000234">
    <property type="term" value="F:phosphoethanolamine N-methyltransferase activity"/>
    <property type="evidence" value="ECO:0007669"/>
    <property type="project" value="UniProtKB-EC"/>
</dbReference>
<evidence type="ECO:0000256" key="5">
    <source>
        <dbReference type="ARBA" id="ARBA00035674"/>
    </source>
</evidence>
<comment type="catalytic activity">
    <reaction evidence="6">
        <text>N,N-dimethylethanolamine phosphate + S-adenosyl-L-methionine = phosphocholine + S-adenosyl-L-homocysteine + H(+)</text>
        <dbReference type="Rhea" id="RHEA:25325"/>
        <dbReference type="ChEBI" id="CHEBI:15378"/>
        <dbReference type="ChEBI" id="CHEBI:57856"/>
        <dbReference type="ChEBI" id="CHEBI:58641"/>
        <dbReference type="ChEBI" id="CHEBI:59789"/>
        <dbReference type="ChEBI" id="CHEBI:295975"/>
        <dbReference type="EC" id="2.1.1.103"/>
    </reaction>
    <physiologicalReaction direction="left-to-right" evidence="6">
        <dbReference type="Rhea" id="RHEA:25326"/>
    </physiologicalReaction>
</comment>
<keyword evidence="3" id="KW-0489">Methyltransferase</keyword>
<keyword evidence="4" id="KW-0808">Transferase</keyword>
<evidence type="ECO:0000256" key="8">
    <source>
        <dbReference type="ARBA" id="ARBA00047841"/>
    </source>
</evidence>
<evidence type="ECO:0000313" key="11">
    <source>
        <dbReference type="Proteomes" id="UP000799324"/>
    </source>
</evidence>
<feature type="domain" description="Methyltransferase" evidence="9">
    <location>
        <begin position="44"/>
        <end position="135"/>
    </location>
</feature>
<comment type="pathway">
    <text evidence="1">Phospholipid metabolism; phosphatidylcholine biosynthesis.</text>
</comment>
<dbReference type="InterPro" id="IPR029063">
    <property type="entry name" value="SAM-dependent_MTases_sf"/>
</dbReference>
<reference evidence="10" key="1">
    <citation type="journal article" date="2020" name="Stud. Mycol.">
        <title>101 Dothideomycetes genomes: a test case for predicting lifestyles and emergence of pathogens.</title>
        <authorList>
            <person name="Haridas S."/>
            <person name="Albert R."/>
            <person name="Binder M."/>
            <person name="Bloem J."/>
            <person name="Labutti K."/>
            <person name="Salamov A."/>
            <person name="Andreopoulos B."/>
            <person name="Baker S."/>
            <person name="Barry K."/>
            <person name="Bills G."/>
            <person name="Bluhm B."/>
            <person name="Cannon C."/>
            <person name="Castanera R."/>
            <person name="Culley D."/>
            <person name="Daum C."/>
            <person name="Ezra D."/>
            <person name="Gonzalez J."/>
            <person name="Henrissat B."/>
            <person name="Kuo A."/>
            <person name="Liang C."/>
            <person name="Lipzen A."/>
            <person name="Lutzoni F."/>
            <person name="Magnuson J."/>
            <person name="Mondo S."/>
            <person name="Nolan M."/>
            <person name="Ohm R."/>
            <person name="Pangilinan J."/>
            <person name="Park H.-J."/>
            <person name="Ramirez L."/>
            <person name="Alfaro M."/>
            <person name="Sun H."/>
            <person name="Tritt A."/>
            <person name="Yoshinaga Y."/>
            <person name="Zwiers L.-H."/>
            <person name="Turgeon B."/>
            <person name="Goodwin S."/>
            <person name="Spatafora J."/>
            <person name="Crous P."/>
            <person name="Grigoriev I."/>
        </authorList>
    </citation>
    <scope>NUCLEOTIDE SEQUENCE</scope>
    <source>
        <strain evidence="10">CBS 122681</strain>
    </source>
</reference>
<comment type="catalytic activity">
    <reaction evidence="8">
        <text>N-methylethanolamine phosphate + S-adenosyl-L-methionine = N,N-dimethylethanolamine phosphate + S-adenosyl-L-homocysteine + H(+)</text>
        <dbReference type="Rhea" id="RHEA:25321"/>
        <dbReference type="ChEBI" id="CHEBI:15378"/>
        <dbReference type="ChEBI" id="CHEBI:57781"/>
        <dbReference type="ChEBI" id="CHEBI:57856"/>
        <dbReference type="ChEBI" id="CHEBI:58641"/>
        <dbReference type="ChEBI" id="CHEBI:59789"/>
        <dbReference type="EC" id="2.1.1.103"/>
    </reaction>
    <physiologicalReaction direction="left-to-right" evidence="8">
        <dbReference type="Rhea" id="RHEA:25322"/>
    </physiologicalReaction>
</comment>
<evidence type="ECO:0000313" key="10">
    <source>
        <dbReference type="EMBL" id="KAF2648993.1"/>
    </source>
</evidence>
<dbReference type="Gene3D" id="3.40.50.150">
    <property type="entry name" value="Vaccinia Virus protein VP39"/>
    <property type="match status" value="1"/>
</dbReference>
<comment type="catalytic activity">
    <reaction evidence="7">
        <text>phosphoethanolamine + S-adenosyl-L-methionine = N-methylethanolamine phosphate + S-adenosyl-L-homocysteine + H(+)</text>
        <dbReference type="Rhea" id="RHEA:20365"/>
        <dbReference type="ChEBI" id="CHEBI:15378"/>
        <dbReference type="ChEBI" id="CHEBI:57781"/>
        <dbReference type="ChEBI" id="CHEBI:57856"/>
        <dbReference type="ChEBI" id="CHEBI:58190"/>
        <dbReference type="ChEBI" id="CHEBI:59789"/>
        <dbReference type="EC" id="2.1.1.103"/>
    </reaction>
    <physiologicalReaction direction="left-to-right" evidence="7">
        <dbReference type="Rhea" id="RHEA:20366"/>
    </physiologicalReaction>
</comment>
<dbReference type="PANTHER" id="PTHR44307:SF2">
    <property type="entry name" value="PHOSPHOETHANOLAMINE METHYLTRANSFERASE ISOFORM X1"/>
    <property type="match status" value="1"/>
</dbReference>
<evidence type="ECO:0000256" key="7">
    <source>
        <dbReference type="ARBA" id="ARBA00047622"/>
    </source>
</evidence>
<gene>
    <name evidence="10" type="ORF">K491DRAFT_698479</name>
</gene>
<accession>A0A6A6SQX7</accession>
<dbReference type="Proteomes" id="UP000799324">
    <property type="component" value="Unassembled WGS sequence"/>
</dbReference>
<keyword evidence="11" id="KW-1185">Reference proteome</keyword>
<evidence type="ECO:0000256" key="2">
    <source>
        <dbReference type="ARBA" id="ARBA00005189"/>
    </source>
</evidence>